<comment type="caution">
    <text evidence="10">The sequence shown here is derived from an EMBL/GenBank/DDBJ whole genome shotgun (WGS) entry which is preliminary data.</text>
</comment>
<dbReference type="NCBIfam" id="NF007153">
    <property type="entry name" value="PRK09588.1"/>
    <property type="match status" value="1"/>
</dbReference>
<accession>A0ABV0IT39</accession>
<evidence type="ECO:0000256" key="7">
    <source>
        <dbReference type="ARBA" id="ARBA00023134"/>
    </source>
</evidence>
<reference evidence="10 11" key="1">
    <citation type="submission" date="2024-05" db="EMBL/GenBank/DDBJ databases">
        <authorList>
            <person name="De Oliveira J.P."/>
            <person name="Noriler S.A."/>
            <person name="De Oliveira A.G."/>
            <person name="Sipoli D.S."/>
        </authorList>
    </citation>
    <scope>NUCLEOTIDE SEQUENCE [LARGE SCALE GENOMIC DNA]</scope>
    <source>
        <strain evidence="10 11">LABIM192</strain>
    </source>
</reference>
<dbReference type="InterPro" id="IPR036025">
    <property type="entry name" value="RtcB-like_sf"/>
</dbReference>
<comment type="cofactor">
    <cofactor evidence="1">
        <name>Mn(2+)</name>
        <dbReference type="ChEBI" id="CHEBI:29035"/>
    </cofactor>
</comment>
<evidence type="ECO:0000256" key="9">
    <source>
        <dbReference type="ARBA" id="ARBA00047746"/>
    </source>
</evidence>
<keyword evidence="5" id="KW-0547">Nucleotide-binding</keyword>
<dbReference type="PANTHER" id="PTHR11118">
    <property type="entry name" value="RNA-SPLICING LIGASE RTCB HOMOLOG"/>
    <property type="match status" value="1"/>
</dbReference>
<dbReference type="Proteomes" id="UP001462502">
    <property type="component" value="Unassembled WGS sequence"/>
</dbReference>
<evidence type="ECO:0000256" key="6">
    <source>
        <dbReference type="ARBA" id="ARBA00022800"/>
    </source>
</evidence>
<keyword evidence="4" id="KW-0479">Metal-binding</keyword>
<dbReference type="InterPro" id="IPR017510">
    <property type="entry name" value="RtcB2"/>
</dbReference>
<keyword evidence="6" id="KW-0692">RNA repair</keyword>
<evidence type="ECO:0000313" key="11">
    <source>
        <dbReference type="Proteomes" id="UP001462502"/>
    </source>
</evidence>
<evidence type="ECO:0000256" key="2">
    <source>
        <dbReference type="ARBA" id="ARBA00012726"/>
    </source>
</evidence>
<evidence type="ECO:0000313" key="10">
    <source>
        <dbReference type="EMBL" id="MEO9384449.1"/>
    </source>
</evidence>
<keyword evidence="11" id="KW-1185">Reference proteome</keyword>
<sequence length="380" mass="41631">MGNTHCIQQLSEGVTLIASDDTWIEGNAIQQLQTTAALPGMRRVAGMPDLHPGRGYPVGAAFFSVGRLYPALIGGDIGCGMALWQTSLDARKSQPEKLDKRLGDLDGPLSDEWREQADALLPARIGFRSALGTIGGGNHFAELQRIDEVYDEAALGTLAIDPRRLLLLAHSGSRGLGQAILREHVDQYGHRGLESGGDACRAYLARHGDALRFAEANRELIARRMLDRLRAEGEPVLDIHHNLVLPSRVDGLDGWLHRKGATPADAGAVVIPGSRGDFSYLARPLPQAASLYSLAHGAGRKWMRSECKDRLSRRYTPAQLSRTKLGSHVICRDRELIYEEVPEAYKPVDSVVDTLRRAGLIELLARLRPVLSYKTRGECC</sequence>
<evidence type="ECO:0000256" key="5">
    <source>
        <dbReference type="ARBA" id="ARBA00022741"/>
    </source>
</evidence>
<evidence type="ECO:0000256" key="8">
    <source>
        <dbReference type="ARBA" id="ARBA00023211"/>
    </source>
</evidence>
<dbReference type="SUPFAM" id="SSF103365">
    <property type="entry name" value="Hypothetical protein PH1602"/>
    <property type="match status" value="1"/>
</dbReference>
<name>A0ABV0IT39_9NEIS</name>
<comment type="catalytic activity">
    <reaction evidence="9">
        <text>a 3'-end 3'-phospho-ribonucleotide-RNA + a 5'-end dephospho-ribonucleoside-RNA + GTP = a ribonucleotidyl-ribonucleotide-RNA + GMP + diphosphate</text>
        <dbReference type="Rhea" id="RHEA:68076"/>
        <dbReference type="Rhea" id="RHEA-COMP:10463"/>
        <dbReference type="Rhea" id="RHEA-COMP:13936"/>
        <dbReference type="Rhea" id="RHEA-COMP:17355"/>
        <dbReference type="ChEBI" id="CHEBI:33019"/>
        <dbReference type="ChEBI" id="CHEBI:37565"/>
        <dbReference type="ChEBI" id="CHEBI:58115"/>
        <dbReference type="ChEBI" id="CHEBI:83062"/>
        <dbReference type="ChEBI" id="CHEBI:138284"/>
        <dbReference type="ChEBI" id="CHEBI:173118"/>
        <dbReference type="EC" id="6.5.1.8"/>
    </reaction>
</comment>
<evidence type="ECO:0000256" key="1">
    <source>
        <dbReference type="ARBA" id="ARBA00001936"/>
    </source>
</evidence>
<keyword evidence="8" id="KW-0464">Manganese</keyword>
<proteinExistence type="predicted"/>
<dbReference type="InterPro" id="IPR001233">
    <property type="entry name" value="RtcB"/>
</dbReference>
<protein>
    <recommendedName>
        <fullName evidence="2">3'-phosphate/5'-hydroxy nucleic acid ligase</fullName>
        <ecNumber evidence="2">6.5.1.8</ecNumber>
    </recommendedName>
</protein>
<evidence type="ECO:0000256" key="4">
    <source>
        <dbReference type="ARBA" id="ARBA00022723"/>
    </source>
</evidence>
<dbReference type="GO" id="GO:0016874">
    <property type="term" value="F:ligase activity"/>
    <property type="evidence" value="ECO:0007669"/>
    <property type="project" value="UniProtKB-KW"/>
</dbReference>
<dbReference type="Gene3D" id="3.90.1860.10">
    <property type="entry name" value="tRNA-splicing ligase RtcB"/>
    <property type="match status" value="1"/>
</dbReference>
<dbReference type="EMBL" id="JBDXMI010000001">
    <property type="protein sequence ID" value="MEO9384449.1"/>
    <property type="molecule type" value="Genomic_DNA"/>
</dbReference>
<keyword evidence="3 10" id="KW-0436">Ligase</keyword>
<gene>
    <name evidence="10" type="ORF">ABI908_10050</name>
</gene>
<dbReference type="PANTHER" id="PTHR11118:SF1">
    <property type="entry name" value="RNA-SPLICING LIGASE RTCB HOMOLOG"/>
    <property type="match status" value="1"/>
</dbReference>
<dbReference type="NCBIfam" id="TIGR03073">
    <property type="entry name" value="release_rtcB"/>
    <property type="match status" value="1"/>
</dbReference>
<dbReference type="EC" id="6.5.1.8" evidence="2"/>
<organism evidence="10 11">
    <name type="scientific">Chromobacterium phragmitis</name>
    <dbReference type="NCBI Taxonomy" id="2202141"/>
    <lineage>
        <taxon>Bacteria</taxon>
        <taxon>Pseudomonadati</taxon>
        <taxon>Pseudomonadota</taxon>
        <taxon>Betaproteobacteria</taxon>
        <taxon>Neisseriales</taxon>
        <taxon>Chromobacteriaceae</taxon>
        <taxon>Chromobacterium</taxon>
    </lineage>
</organism>
<dbReference type="Pfam" id="PF01139">
    <property type="entry name" value="RtcB"/>
    <property type="match status" value="2"/>
</dbReference>
<keyword evidence="7" id="KW-0342">GTP-binding</keyword>
<dbReference type="RefSeq" id="WP_347936568.1">
    <property type="nucleotide sequence ID" value="NZ_CP158160.1"/>
</dbReference>
<evidence type="ECO:0000256" key="3">
    <source>
        <dbReference type="ARBA" id="ARBA00022598"/>
    </source>
</evidence>